<organism evidence="2 3">
    <name type="scientific">Datura stramonium</name>
    <name type="common">Jimsonweed</name>
    <name type="synonym">Common thornapple</name>
    <dbReference type="NCBI Taxonomy" id="4076"/>
    <lineage>
        <taxon>Eukaryota</taxon>
        <taxon>Viridiplantae</taxon>
        <taxon>Streptophyta</taxon>
        <taxon>Embryophyta</taxon>
        <taxon>Tracheophyta</taxon>
        <taxon>Spermatophyta</taxon>
        <taxon>Magnoliopsida</taxon>
        <taxon>eudicotyledons</taxon>
        <taxon>Gunneridae</taxon>
        <taxon>Pentapetalae</taxon>
        <taxon>asterids</taxon>
        <taxon>lamiids</taxon>
        <taxon>Solanales</taxon>
        <taxon>Solanaceae</taxon>
        <taxon>Solanoideae</taxon>
        <taxon>Datureae</taxon>
        <taxon>Datura</taxon>
    </lineage>
</organism>
<proteinExistence type="predicted"/>
<evidence type="ECO:0000313" key="3">
    <source>
        <dbReference type="Proteomes" id="UP000823775"/>
    </source>
</evidence>
<name>A0ABS8TG42_DATST</name>
<evidence type="ECO:0000256" key="1">
    <source>
        <dbReference type="SAM" id="MobiDB-lite"/>
    </source>
</evidence>
<dbReference type="EMBL" id="JACEIK010001448">
    <property type="protein sequence ID" value="MCD7469472.1"/>
    <property type="molecule type" value="Genomic_DNA"/>
</dbReference>
<protein>
    <submittedName>
        <fullName evidence="2">Uncharacterized protein</fullName>
    </submittedName>
</protein>
<feature type="compositionally biased region" description="Basic and acidic residues" evidence="1">
    <location>
        <begin position="69"/>
        <end position="86"/>
    </location>
</feature>
<dbReference type="Proteomes" id="UP000823775">
    <property type="component" value="Unassembled WGS sequence"/>
</dbReference>
<evidence type="ECO:0000313" key="2">
    <source>
        <dbReference type="EMBL" id="MCD7469472.1"/>
    </source>
</evidence>
<reference evidence="2 3" key="1">
    <citation type="journal article" date="2021" name="BMC Genomics">
        <title>Datura genome reveals duplications of psychoactive alkaloid biosynthetic genes and high mutation rate following tissue culture.</title>
        <authorList>
            <person name="Rajewski A."/>
            <person name="Carter-House D."/>
            <person name="Stajich J."/>
            <person name="Litt A."/>
        </authorList>
    </citation>
    <scope>NUCLEOTIDE SEQUENCE [LARGE SCALE GENOMIC DNA]</scope>
    <source>
        <strain evidence="2">AR-01</strain>
    </source>
</reference>
<sequence length="86" mass="9341">MAHTRNYDNNAPATAVVGSFIAQGKSKKEQVPQPRPAIVPAQVVMPPEMGEVFNAVKGAIDVQHIHGKSGAEGRSESTTPREMRWF</sequence>
<gene>
    <name evidence="2" type="ORF">HAX54_008526</name>
</gene>
<keyword evidence="3" id="KW-1185">Reference proteome</keyword>
<feature type="region of interest" description="Disordered" evidence="1">
    <location>
        <begin position="66"/>
        <end position="86"/>
    </location>
</feature>
<comment type="caution">
    <text evidence="2">The sequence shown here is derived from an EMBL/GenBank/DDBJ whole genome shotgun (WGS) entry which is preliminary data.</text>
</comment>
<accession>A0ABS8TG42</accession>